<dbReference type="AlphaFoldDB" id="D2VVD5"/>
<dbReference type="RefSeq" id="XP_002672036.1">
    <property type="nucleotide sequence ID" value="XM_002671990.1"/>
</dbReference>
<protein>
    <submittedName>
        <fullName evidence="1">Predicted protein</fullName>
    </submittedName>
</protein>
<proteinExistence type="predicted"/>
<sequence>MNQILIAKLLMKRHFPRNQPYFARHYASNQPFQYGDGTSIKVHLNYNLILKKMEEFKQEKSGITLPHHSTWLNGAVLFNIYSFLPLHEVLTFRLVNQAISEELHISSSSTDPLFFMNRLSKIKIDLEDKSCEFFHGCLLKINAEIRNCMICTNDDSYFDYLFENDEHFAEFFVIMENCDLFKSGRVSFNSFIGGIFSQAQGGRAELKILKKSNQQENDIREFMIFSQHFVYGPNTRTYNLERFYELTVRDSNNEEKILVQYQNNYHSYEAIGKIDSEAITEVMKELDIPIMWNWEDFLNFLMICAGSKTYNCLAPFANNNSNVMESMIKELGSIEEISYEEDEEDDNRLKSESDTVKEGLKYLEEEILTPIIQSDLRHSQRMEYFHYIRREILKHSARKSQNLFSFDSVIQSPSYDISINEFIFQAQVFHTS</sequence>
<accession>D2VVD5</accession>
<dbReference type="InParanoid" id="D2VVD5"/>
<dbReference type="VEuPathDB" id="AmoebaDB:NAEGRDRAFT_52559"/>
<evidence type="ECO:0000313" key="2">
    <source>
        <dbReference type="Proteomes" id="UP000006671"/>
    </source>
</evidence>
<dbReference type="EMBL" id="GG738901">
    <property type="protein sequence ID" value="EFC39292.1"/>
    <property type="molecule type" value="Genomic_DNA"/>
</dbReference>
<evidence type="ECO:0000313" key="1">
    <source>
        <dbReference type="EMBL" id="EFC39292.1"/>
    </source>
</evidence>
<dbReference type="Proteomes" id="UP000006671">
    <property type="component" value="Unassembled WGS sequence"/>
</dbReference>
<dbReference type="GeneID" id="8853484"/>
<dbReference type="KEGG" id="ngr:NAEGRDRAFT_52559"/>
<gene>
    <name evidence="1" type="ORF">NAEGRDRAFT_52559</name>
</gene>
<reference evidence="1 2" key="1">
    <citation type="journal article" date="2010" name="Cell">
        <title>The genome of Naegleria gruberi illuminates early eukaryotic versatility.</title>
        <authorList>
            <person name="Fritz-Laylin L.K."/>
            <person name="Prochnik S.E."/>
            <person name="Ginger M.L."/>
            <person name="Dacks J.B."/>
            <person name="Carpenter M.L."/>
            <person name="Field M.C."/>
            <person name="Kuo A."/>
            <person name="Paredez A."/>
            <person name="Chapman J."/>
            <person name="Pham J."/>
            <person name="Shu S."/>
            <person name="Neupane R."/>
            <person name="Cipriano M."/>
            <person name="Mancuso J."/>
            <person name="Tu H."/>
            <person name="Salamov A."/>
            <person name="Lindquist E."/>
            <person name="Shapiro H."/>
            <person name="Lucas S."/>
            <person name="Grigoriev I.V."/>
            <person name="Cande W.Z."/>
            <person name="Fulton C."/>
            <person name="Rokhsar D.S."/>
            <person name="Dawson S.C."/>
        </authorList>
    </citation>
    <scope>NUCLEOTIDE SEQUENCE [LARGE SCALE GENOMIC DNA]</scope>
    <source>
        <strain evidence="1 2">NEG-M</strain>
    </source>
</reference>
<organism evidence="2">
    <name type="scientific">Naegleria gruberi</name>
    <name type="common">Amoeba</name>
    <dbReference type="NCBI Taxonomy" id="5762"/>
    <lineage>
        <taxon>Eukaryota</taxon>
        <taxon>Discoba</taxon>
        <taxon>Heterolobosea</taxon>
        <taxon>Tetramitia</taxon>
        <taxon>Eutetramitia</taxon>
        <taxon>Vahlkampfiidae</taxon>
        <taxon>Naegleria</taxon>
    </lineage>
</organism>
<name>D2VVD5_NAEGR</name>
<keyword evidence="2" id="KW-1185">Reference proteome</keyword>